<feature type="region of interest" description="Disordered" evidence="1">
    <location>
        <begin position="172"/>
        <end position="241"/>
    </location>
</feature>
<name>A0A395IDM3_9HELO</name>
<dbReference type="Proteomes" id="UP000249056">
    <property type="component" value="Unassembled WGS sequence"/>
</dbReference>
<dbReference type="EMBL" id="QKRW01000081">
    <property type="protein sequence ID" value="RAL58467.1"/>
    <property type="molecule type" value="Genomic_DNA"/>
</dbReference>
<evidence type="ECO:0000256" key="1">
    <source>
        <dbReference type="SAM" id="MobiDB-lite"/>
    </source>
</evidence>
<protein>
    <submittedName>
        <fullName evidence="2">Uncharacterized protein</fullName>
    </submittedName>
</protein>
<reference evidence="2 3" key="1">
    <citation type="submission" date="2018-06" db="EMBL/GenBank/DDBJ databases">
        <title>Genome Sequence of the Brown Rot Fungal Pathogen Monilinia fructigena.</title>
        <authorList>
            <person name="Landi L."/>
            <person name="De Miccolis Angelini R.M."/>
            <person name="Pollastro S."/>
            <person name="Abate D."/>
            <person name="Faretra F."/>
            <person name="Romanazzi G."/>
        </authorList>
    </citation>
    <scope>NUCLEOTIDE SEQUENCE [LARGE SCALE GENOMIC DNA]</scope>
    <source>
        <strain evidence="2 3">Mfrg269</strain>
    </source>
</reference>
<feature type="compositionally biased region" description="Basic and acidic residues" evidence="1">
    <location>
        <begin position="172"/>
        <end position="183"/>
    </location>
</feature>
<comment type="caution">
    <text evidence="2">The sequence shown here is derived from an EMBL/GenBank/DDBJ whole genome shotgun (WGS) entry which is preliminary data.</text>
</comment>
<proteinExistence type="predicted"/>
<gene>
    <name evidence="2" type="ORF">DID88_005171</name>
</gene>
<feature type="region of interest" description="Disordered" evidence="1">
    <location>
        <begin position="18"/>
        <end position="51"/>
    </location>
</feature>
<feature type="region of interest" description="Disordered" evidence="1">
    <location>
        <begin position="273"/>
        <end position="324"/>
    </location>
</feature>
<dbReference type="OrthoDB" id="5241722at2759"/>
<accession>A0A395IDM3</accession>
<evidence type="ECO:0000313" key="3">
    <source>
        <dbReference type="Proteomes" id="UP000249056"/>
    </source>
</evidence>
<sequence length="324" mass="34776">MSEAILWTAEQSASQASQQAFQQASQSIQQANQSASQAAQRASQSASNSIQQANNSASQLIAAASRSSSSAVSSASSAIASIQASASSAVARANGAMQSAQFTASLLQQEVSKAGATAAMISHLDETPPIARFRSSEGFHARKDIFGPEFKETIFSASSQTPYASYSKAMQERQTGHRNELTTKETYLAWNPKDPPKGPRLNSWLQLRVKGGVSPSSNGPVSLPKSGNGDEKTPLGGKLKSPHSMVLMRSLEIPILNSPPDIESITLNRDQIILPQNNEETDPELKEEIKERDQLTANTRKGSPWTDDMRSTIGQRNHHSNSKA</sequence>
<feature type="compositionally biased region" description="Low complexity" evidence="1">
    <location>
        <begin position="209"/>
        <end position="224"/>
    </location>
</feature>
<evidence type="ECO:0000313" key="2">
    <source>
        <dbReference type="EMBL" id="RAL58467.1"/>
    </source>
</evidence>
<dbReference type="AlphaFoldDB" id="A0A395IDM3"/>
<keyword evidence="3" id="KW-1185">Reference proteome</keyword>
<feature type="compositionally biased region" description="Basic and acidic residues" evidence="1">
    <location>
        <begin position="283"/>
        <end position="294"/>
    </location>
</feature>
<organism evidence="2 3">
    <name type="scientific">Monilinia fructigena</name>
    <dbReference type="NCBI Taxonomy" id="38457"/>
    <lineage>
        <taxon>Eukaryota</taxon>
        <taxon>Fungi</taxon>
        <taxon>Dikarya</taxon>
        <taxon>Ascomycota</taxon>
        <taxon>Pezizomycotina</taxon>
        <taxon>Leotiomycetes</taxon>
        <taxon>Helotiales</taxon>
        <taxon>Sclerotiniaceae</taxon>
        <taxon>Monilinia</taxon>
    </lineage>
</organism>